<dbReference type="Gene3D" id="3.30.470.20">
    <property type="entry name" value="ATP-grasp fold, B domain"/>
    <property type="match status" value="1"/>
</dbReference>
<feature type="domain" description="Biotin carboxylation" evidence="6">
    <location>
        <begin position="1"/>
        <end position="80"/>
    </location>
</feature>
<comment type="catalytic activity">
    <reaction evidence="5">
        <text>N(6)-biotinyl-L-lysyl-[protein] + hydrogencarbonate + ATP = N(6)-carboxybiotinyl-L-lysyl-[protein] + ADP + phosphate + H(+)</text>
        <dbReference type="Rhea" id="RHEA:13501"/>
        <dbReference type="Rhea" id="RHEA-COMP:10505"/>
        <dbReference type="Rhea" id="RHEA-COMP:10506"/>
        <dbReference type="ChEBI" id="CHEBI:15378"/>
        <dbReference type="ChEBI" id="CHEBI:17544"/>
        <dbReference type="ChEBI" id="CHEBI:30616"/>
        <dbReference type="ChEBI" id="CHEBI:43474"/>
        <dbReference type="ChEBI" id="CHEBI:83144"/>
        <dbReference type="ChEBI" id="CHEBI:83145"/>
        <dbReference type="ChEBI" id="CHEBI:456216"/>
        <dbReference type="EC" id="6.3.4.14"/>
    </reaction>
</comment>
<dbReference type="EC" id="6.3.4.14" evidence="1"/>
<organism evidence="7 8">
    <name type="scientific">Cedecea neteri</name>
    <dbReference type="NCBI Taxonomy" id="158822"/>
    <lineage>
        <taxon>Bacteria</taxon>
        <taxon>Pseudomonadati</taxon>
        <taxon>Pseudomonadota</taxon>
        <taxon>Gammaproteobacteria</taxon>
        <taxon>Enterobacterales</taxon>
        <taxon>Enterobacteriaceae</taxon>
        <taxon>Cedecea</taxon>
    </lineage>
</organism>
<dbReference type="SMART" id="SM00878">
    <property type="entry name" value="Biotin_carb_C"/>
    <property type="match status" value="1"/>
</dbReference>
<dbReference type="EMBL" id="UAVU01000003">
    <property type="protein sequence ID" value="SQA99141.1"/>
    <property type="molecule type" value="Genomic_DNA"/>
</dbReference>
<dbReference type="GO" id="GO:0005524">
    <property type="term" value="F:ATP binding"/>
    <property type="evidence" value="ECO:0007669"/>
    <property type="project" value="UniProtKB-KW"/>
</dbReference>
<dbReference type="Pfam" id="PF02785">
    <property type="entry name" value="Biotin_carb_C"/>
    <property type="match status" value="1"/>
</dbReference>
<protein>
    <recommendedName>
        <fullName evidence="1">biotin carboxylase</fullName>
        <ecNumber evidence="1">6.3.4.14</ecNumber>
    </recommendedName>
</protein>
<evidence type="ECO:0000256" key="2">
    <source>
        <dbReference type="ARBA" id="ARBA00022598"/>
    </source>
</evidence>
<dbReference type="GO" id="GO:0004075">
    <property type="term" value="F:biotin carboxylase activity"/>
    <property type="evidence" value="ECO:0007669"/>
    <property type="project" value="UniProtKB-EC"/>
</dbReference>
<reference evidence="7 8" key="1">
    <citation type="submission" date="2018-06" db="EMBL/GenBank/DDBJ databases">
        <authorList>
            <consortium name="Pathogen Informatics"/>
            <person name="Doyle S."/>
        </authorList>
    </citation>
    <scope>NUCLEOTIDE SEQUENCE [LARGE SCALE GENOMIC DNA]</scope>
    <source>
        <strain evidence="7 8">NCTC12120</strain>
    </source>
</reference>
<proteinExistence type="predicted"/>
<evidence type="ECO:0000256" key="5">
    <source>
        <dbReference type="ARBA" id="ARBA00048600"/>
    </source>
</evidence>
<dbReference type="AlphaFoldDB" id="A0A2X2TAV5"/>
<keyword evidence="3" id="KW-0547">Nucleotide-binding</keyword>
<name>A0A2X2TAV5_9ENTR</name>
<gene>
    <name evidence="7" type="primary">accC_1</name>
    <name evidence="7" type="ORF">NCTC12120_03050</name>
</gene>
<dbReference type="InterPro" id="IPR051602">
    <property type="entry name" value="ACC_Biotin_Carboxylase"/>
</dbReference>
<dbReference type="Proteomes" id="UP000251197">
    <property type="component" value="Unassembled WGS sequence"/>
</dbReference>
<evidence type="ECO:0000256" key="1">
    <source>
        <dbReference type="ARBA" id="ARBA00013263"/>
    </source>
</evidence>
<dbReference type="InterPro" id="IPR011054">
    <property type="entry name" value="Rudment_hybrid_motif"/>
</dbReference>
<evidence type="ECO:0000313" key="8">
    <source>
        <dbReference type="Proteomes" id="UP000251197"/>
    </source>
</evidence>
<evidence type="ECO:0000259" key="6">
    <source>
        <dbReference type="PROSITE" id="PS50979"/>
    </source>
</evidence>
<sequence>MGIAYLRRLTPYRRTTIQWIGKLICYGETREVAIARMKNALAELIIDGIKTNIELQTKIMNDENFQHGGTNIHYLEKKTRSSALSFR</sequence>
<dbReference type="InterPro" id="IPR005482">
    <property type="entry name" value="Biotin_COase_C"/>
</dbReference>
<dbReference type="SUPFAM" id="SSF51246">
    <property type="entry name" value="Rudiment single hybrid motif"/>
    <property type="match status" value="1"/>
</dbReference>
<evidence type="ECO:0000256" key="4">
    <source>
        <dbReference type="ARBA" id="ARBA00022840"/>
    </source>
</evidence>
<keyword evidence="2 7" id="KW-0436">Ligase</keyword>
<dbReference type="InterPro" id="IPR011764">
    <property type="entry name" value="Biotin_carboxylation_dom"/>
</dbReference>
<dbReference type="PANTHER" id="PTHR48095:SF2">
    <property type="entry name" value="BIOTIN CARBOXYLASE, CHLOROPLASTIC"/>
    <property type="match status" value="1"/>
</dbReference>
<accession>A0A2X2TAV5</accession>
<dbReference type="PANTHER" id="PTHR48095">
    <property type="entry name" value="PYRUVATE CARBOXYLASE SUBUNIT A"/>
    <property type="match status" value="1"/>
</dbReference>
<keyword evidence="4" id="KW-0067">ATP-binding</keyword>
<dbReference type="PROSITE" id="PS50979">
    <property type="entry name" value="BC"/>
    <property type="match status" value="1"/>
</dbReference>
<evidence type="ECO:0000313" key="7">
    <source>
        <dbReference type="EMBL" id="SQA99141.1"/>
    </source>
</evidence>
<evidence type="ECO:0000256" key="3">
    <source>
        <dbReference type="ARBA" id="ARBA00022741"/>
    </source>
</evidence>